<evidence type="ECO:0000313" key="10">
    <source>
        <dbReference type="Proteomes" id="UP000605086"/>
    </source>
</evidence>
<protein>
    <submittedName>
        <fullName evidence="9">ABC transporter permease subunit</fullName>
    </submittedName>
</protein>
<evidence type="ECO:0000313" key="9">
    <source>
        <dbReference type="EMBL" id="NUA99110.1"/>
    </source>
</evidence>
<feature type="transmembrane region" description="Helical" evidence="7">
    <location>
        <begin position="12"/>
        <end position="33"/>
    </location>
</feature>
<evidence type="ECO:0000256" key="7">
    <source>
        <dbReference type="RuleBase" id="RU363032"/>
    </source>
</evidence>
<dbReference type="PANTHER" id="PTHR43163">
    <property type="entry name" value="DIPEPTIDE TRANSPORT SYSTEM PERMEASE PROTEIN DPPB-RELATED"/>
    <property type="match status" value="1"/>
</dbReference>
<feature type="transmembrane region" description="Helical" evidence="7">
    <location>
        <begin position="241"/>
        <end position="263"/>
    </location>
</feature>
<keyword evidence="10" id="KW-1185">Reference proteome</keyword>
<feature type="domain" description="ABC transmembrane type-1" evidence="8">
    <location>
        <begin position="98"/>
        <end position="302"/>
    </location>
</feature>
<comment type="subcellular location">
    <subcellularLocation>
        <location evidence="1 7">Cell membrane</location>
        <topology evidence="1 7">Multi-pass membrane protein</topology>
    </subcellularLocation>
</comment>
<dbReference type="PANTHER" id="PTHR43163:SF6">
    <property type="entry name" value="DIPEPTIDE TRANSPORT SYSTEM PERMEASE PROTEIN DPPB-RELATED"/>
    <property type="match status" value="1"/>
</dbReference>
<dbReference type="InterPro" id="IPR000515">
    <property type="entry name" value="MetI-like"/>
</dbReference>
<dbReference type="EMBL" id="WHOS01000007">
    <property type="protein sequence ID" value="NUA99110.1"/>
    <property type="molecule type" value="Genomic_DNA"/>
</dbReference>
<evidence type="ECO:0000259" key="8">
    <source>
        <dbReference type="PROSITE" id="PS50928"/>
    </source>
</evidence>
<feature type="transmembrane region" description="Helical" evidence="7">
    <location>
        <begin position="180"/>
        <end position="199"/>
    </location>
</feature>
<feature type="transmembrane region" description="Helical" evidence="7">
    <location>
        <begin position="134"/>
        <end position="160"/>
    </location>
</feature>
<dbReference type="InterPro" id="IPR045621">
    <property type="entry name" value="BPD_transp_1_N"/>
</dbReference>
<keyword evidence="2 7" id="KW-0813">Transport</keyword>
<gene>
    <name evidence="9" type="ORF">GBZ48_07410</name>
</gene>
<dbReference type="Gene3D" id="1.10.3720.10">
    <property type="entry name" value="MetI-like"/>
    <property type="match status" value="1"/>
</dbReference>
<dbReference type="CDD" id="cd06261">
    <property type="entry name" value="TM_PBP2"/>
    <property type="match status" value="1"/>
</dbReference>
<comment type="caution">
    <text evidence="9">The sequence shown here is derived from an EMBL/GenBank/DDBJ whole genome shotgun (WGS) entry which is preliminary data.</text>
</comment>
<feature type="transmembrane region" description="Helical" evidence="7">
    <location>
        <begin position="97"/>
        <end position="122"/>
    </location>
</feature>
<dbReference type="InterPro" id="IPR035906">
    <property type="entry name" value="MetI-like_sf"/>
</dbReference>
<proteinExistence type="inferred from homology"/>
<dbReference type="SUPFAM" id="SSF161098">
    <property type="entry name" value="MetI-like"/>
    <property type="match status" value="1"/>
</dbReference>
<comment type="similarity">
    <text evidence="7">Belongs to the binding-protein-dependent transport system permease family.</text>
</comment>
<dbReference type="Pfam" id="PF00528">
    <property type="entry name" value="BPD_transp_1"/>
    <property type="match status" value="1"/>
</dbReference>
<name>A0ABX2KCM8_9PROT</name>
<evidence type="ECO:0000256" key="1">
    <source>
        <dbReference type="ARBA" id="ARBA00004651"/>
    </source>
</evidence>
<dbReference type="Pfam" id="PF19300">
    <property type="entry name" value="BPD_transp_1_N"/>
    <property type="match status" value="1"/>
</dbReference>
<evidence type="ECO:0000256" key="5">
    <source>
        <dbReference type="ARBA" id="ARBA00022989"/>
    </source>
</evidence>
<reference evidence="9 10" key="1">
    <citation type="submission" date="2019-10" db="EMBL/GenBank/DDBJ databases">
        <title>Genome sequence of Azospirillum melinis.</title>
        <authorList>
            <person name="Ambrosini A."/>
            <person name="Sant'Anna F.H."/>
            <person name="Cassan F.D."/>
            <person name="Souza E.M."/>
            <person name="Passaglia L.M.P."/>
        </authorList>
    </citation>
    <scope>NUCLEOTIDE SEQUENCE [LARGE SCALE GENOMIC DNA]</scope>
    <source>
        <strain evidence="9 10">TMCY0552</strain>
    </source>
</reference>
<feature type="transmembrane region" description="Helical" evidence="7">
    <location>
        <begin position="283"/>
        <end position="309"/>
    </location>
</feature>
<keyword evidence="6 7" id="KW-0472">Membrane</keyword>
<evidence type="ECO:0000256" key="6">
    <source>
        <dbReference type="ARBA" id="ARBA00023136"/>
    </source>
</evidence>
<dbReference type="Proteomes" id="UP000605086">
    <property type="component" value="Unassembled WGS sequence"/>
</dbReference>
<evidence type="ECO:0000256" key="2">
    <source>
        <dbReference type="ARBA" id="ARBA00022448"/>
    </source>
</evidence>
<dbReference type="PROSITE" id="PS50928">
    <property type="entry name" value="ABC_TM1"/>
    <property type="match status" value="1"/>
</dbReference>
<organism evidence="9 10">
    <name type="scientific">Azospirillum melinis</name>
    <dbReference type="NCBI Taxonomy" id="328839"/>
    <lineage>
        <taxon>Bacteria</taxon>
        <taxon>Pseudomonadati</taxon>
        <taxon>Pseudomonadota</taxon>
        <taxon>Alphaproteobacteria</taxon>
        <taxon>Rhodospirillales</taxon>
        <taxon>Azospirillaceae</taxon>
        <taxon>Azospirillum</taxon>
    </lineage>
</organism>
<evidence type="ECO:0000256" key="3">
    <source>
        <dbReference type="ARBA" id="ARBA00022475"/>
    </source>
</evidence>
<accession>A0ABX2KCM8</accession>
<sequence>MPVLLRHAGQRLATTLLVLAGAVALLFVLTLFISGNPAQVLLGPRATPEAVQAFTQAMGLDRPVHERFALFVWNVLHGDLGTDVVSGRPVAALVAEVLPYTVTLTLSAIGIAVLFGVPLGCYAATHPGSAVDRAAAVVSIGFIAIPNFVVAILLLMVFSIWLDWFPVLGVSRSGDVGDQLARLALPAVSLALGWIGYIARLLRASLLEVLGEPHIRTLRAYGVPDRVIVYKYALKPAAIPTVAILGLGVGRLLGGAIFAEIVFARPGIGTLVYDAISSRNYPVVQACVLVVVALFTLTNLAVDLSYAWLDPRIRRAGDTR</sequence>
<keyword evidence="3" id="KW-1003">Cell membrane</keyword>
<keyword evidence="5 7" id="KW-1133">Transmembrane helix</keyword>
<evidence type="ECO:0000256" key="4">
    <source>
        <dbReference type="ARBA" id="ARBA00022692"/>
    </source>
</evidence>
<keyword evidence="4 7" id="KW-0812">Transmembrane</keyword>